<protein>
    <submittedName>
        <fullName evidence="1">Uncharacterized protein</fullName>
    </submittedName>
</protein>
<dbReference type="Proteomes" id="UP000652761">
    <property type="component" value="Unassembled WGS sequence"/>
</dbReference>
<dbReference type="EMBL" id="NMUH01001539">
    <property type="protein sequence ID" value="MQL93270.1"/>
    <property type="molecule type" value="Genomic_DNA"/>
</dbReference>
<comment type="caution">
    <text evidence="1">The sequence shown here is derived from an EMBL/GenBank/DDBJ whole genome shotgun (WGS) entry which is preliminary data.</text>
</comment>
<gene>
    <name evidence="1" type="ORF">Taro_025910</name>
</gene>
<name>A0A843VHY8_COLES</name>
<sequence length="121" mass="13132">MAFASDHGQTTLSALSPAGWGLVTAVAASLQVPGGGDGENQEIIAPLAPLLAAWGCQIPTRRRYRRYHRSAGVRRLPWPPPRKRPAVTFLLLGLRGEGERRFWAAAAFPSPPAPPRRCWLG</sequence>
<keyword evidence="2" id="KW-1185">Reference proteome</keyword>
<dbReference type="AlphaFoldDB" id="A0A843VHY8"/>
<evidence type="ECO:0000313" key="1">
    <source>
        <dbReference type="EMBL" id="MQL93270.1"/>
    </source>
</evidence>
<evidence type="ECO:0000313" key="2">
    <source>
        <dbReference type="Proteomes" id="UP000652761"/>
    </source>
</evidence>
<reference evidence="1" key="1">
    <citation type="submission" date="2017-07" db="EMBL/GenBank/DDBJ databases">
        <title>Taro Niue Genome Assembly and Annotation.</title>
        <authorList>
            <person name="Atibalentja N."/>
            <person name="Keating K."/>
            <person name="Fields C.J."/>
        </authorList>
    </citation>
    <scope>NUCLEOTIDE SEQUENCE</scope>
    <source>
        <strain evidence="1">Niue_2</strain>
        <tissue evidence="1">Leaf</tissue>
    </source>
</reference>
<organism evidence="1 2">
    <name type="scientific">Colocasia esculenta</name>
    <name type="common">Wild taro</name>
    <name type="synonym">Arum esculentum</name>
    <dbReference type="NCBI Taxonomy" id="4460"/>
    <lineage>
        <taxon>Eukaryota</taxon>
        <taxon>Viridiplantae</taxon>
        <taxon>Streptophyta</taxon>
        <taxon>Embryophyta</taxon>
        <taxon>Tracheophyta</taxon>
        <taxon>Spermatophyta</taxon>
        <taxon>Magnoliopsida</taxon>
        <taxon>Liliopsida</taxon>
        <taxon>Araceae</taxon>
        <taxon>Aroideae</taxon>
        <taxon>Colocasieae</taxon>
        <taxon>Colocasia</taxon>
    </lineage>
</organism>
<accession>A0A843VHY8</accession>
<proteinExistence type="predicted"/>